<organism evidence="2 3">
    <name type="scientific">Passalora fulva</name>
    <name type="common">Tomato leaf mold</name>
    <name type="synonym">Cladosporium fulvum</name>
    <dbReference type="NCBI Taxonomy" id="5499"/>
    <lineage>
        <taxon>Eukaryota</taxon>
        <taxon>Fungi</taxon>
        <taxon>Dikarya</taxon>
        <taxon>Ascomycota</taxon>
        <taxon>Pezizomycotina</taxon>
        <taxon>Dothideomycetes</taxon>
        <taxon>Dothideomycetidae</taxon>
        <taxon>Mycosphaerellales</taxon>
        <taxon>Mycosphaerellaceae</taxon>
        <taxon>Fulvia</taxon>
    </lineage>
</organism>
<dbReference type="EMBL" id="CP090166">
    <property type="protein sequence ID" value="UJO16604.1"/>
    <property type="molecule type" value="Genomic_DNA"/>
</dbReference>
<accession>A0A9Q8P7Z0</accession>
<protein>
    <submittedName>
        <fullName evidence="2">Uncharacterized protein</fullName>
    </submittedName>
</protein>
<feature type="region of interest" description="Disordered" evidence="1">
    <location>
        <begin position="29"/>
        <end position="59"/>
    </location>
</feature>
<gene>
    <name evidence="2" type="ORF">CLAFUR5_04037</name>
</gene>
<proteinExistence type="predicted"/>
<dbReference type="KEGG" id="ffu:CLAFUR5_04037"/>
<sequence length="540" mass="61464">MLTFRWDIVFRKLRKQDASWTTAVGYHQDLRPSPKSDIAPVKGTSSQNMATPGPRRPMDLESISEIKGSRAGRGNDSLKSFSSEHSLTEHGNFLELLTYLLETERRRVKAVAGIDQARQRLKLLRCDMMTATAQQTHVARRQALVHMPDSIHGNDNARLAARFASMLETAIEDQEAVLSQLSLVQTEYESACQELHEGEPRLFRATQGFPRRVRRDSTDELVVTREYAQAIRFAADFGQVFLRQSREHAWIRPGQQTLPVAKGCDKPELLDWYLQTMLEHNFREKMSRMYRTMEPLLVELGVIQLEEDSEAEEQSVRKHNLGLAQGSADKLRFHLASARRQVYDAHHWLLIGLKDTYQTGRDKFLMTYAAELGPANDSHASPADAYDREYMRKFQEANKAVTRADAEYIRLRNQALEDRVADPGETDLLGILDHAEDAFTDSEKSLARKDRKFASAARAPGIHAWLRTAHGGGYREKQPPSEIAAVDSGSSARSVPSEGSHVDHHDLVDRWQAELVVVRKDLERQIQQLDPNTKPRHSRW</sequence>
<reference evidence="2" key="2">
    <citation type="journal article" date="2022" name="Microb. Genom.">
        <title>A chromosome-scale genome assembly of the tomato pathogen Cladosporium fulvum reveals a compartmentalized genome architecture and the presence of a dispensable chromosome.</title>
        <authorList>
            <person name="Zaccaron A.Z."/>
            <person name="Chen L.H."/>
            <person name="Samaras A."/>
            <person name="Stergiopoulos I."/>
        </authorList>
    </citation>
    <scope>NUCLEOTIDE SEQUENCE</scope>
    <source>
        <strain evidence="2">Race5_Kim</strain>
    </source>
</reference>
<keyword evidence="3" id="KW-1185">Reference proteome</keyword>
<dbReference type="OrthoDB" id="3656332at2759"/>
<evidence type="ECO:0000256" key="1">
    <source>
        <dbReference type="SAM" id="MobiDB-lite"/>
    </source>
</evidence>
<reference evidence="2" key="1">
    <citation type="submission" date="2021-12" db="EMBL/GenBank/DDBJ databases">
        <authorList>
            <person name="Zaccaron A."/>
            <person name="Stergiopoulos I."/>
        </authorList>
    </citation>
    <scope>NUCLEOTIDE SEQUENCE</scope>
    <source>
        <strain evidence="2">Race5_Kim</strain>
    </source>
</reference>
<feature type="region of interest" description="Disordered" evidence="1">
    <location>
        <begin position="471"/>
        <end position="503"/>
    </location>
</feature>
<evidence type="ECO:0000313" key="2">
    <source>
        <dbReference type="EMBL" id="UJO16604.1"/>
    </source>
</evidence>
<dbReference type="Proteomes" id="UP000756132">
    <property type="component" value="Chromosome 4"/>
</dbReference>
<evidence type="ECO:0000313" key="3">
    <source>
        <dbReference type="Proteomes" id="UP000756132"/>
    </source>
</evidence>
<name>A0A9Q8P7Z0_PASFU</name>
<dbReference type="GeneID" id="71983915"/>
<dbReference type="RefSeq" id="XP_047760970.1">
    <property type="nucleotide sequence ID" value="XM_047903185.1"/>
</dbReference>
<dbReference type="AlphaFoldDB" id="A0A9Q8P7Z0"/>